<gene>
    <name evidence="7" type="primary">zapE</name>
    <name evidence="9" type="ORF">AN672_14065</name>
    <name evidence="8" type="ORF">I9Y29_002703</name>
</gene>
<comment type="subunit">
    <text evidence="7">Interacts with FtsZ.</text>
</comment>
<reference evidence="9 10" key="2">
    <citation type="journal article" date="2017" name="PLoS ONE">
        <title>Genomic and phenotypic characterisation of fluoroquinolone resistance mechanisms in Enterobacteriaceae in Durban, South Africa.</title>
        <authorList>
            <person name="Osei Sekyere J."/>
            <person name="Amoako D.G."/>
        </authorList>
    </citation>
    <scope>NUCLEOTIDE SEQUENCE [LARGE SCALE GENOMIC DNA]</scope>
    <source>
        <strain evidence="9 10">ST62:944112508</strain>
    </source>
</reference>
<dbReference type="NCBIfam" id="NF040713">
    <property type="entry name" value="ZapE"/>
    <property type="match status" value="1"/>
</dbReference>
<organism evidence="8">
    <name type="scientific">Citrobacter freundii</name>
    <dbReference type="NCBI Taxonomy" id="546"/>
    <lineage>
        <taxon>Bacteria</taxon>
        <taxon>Pseudomonadati</taxon>
        <taxon>Pseudomonadota</taxon>
        <taxon>Gammaproteobacteria</taxon>
        <taxon>Enterobacterales</taxon>
        <taxon>Enterobacteriaceae</taxon>
        <taxon>Citrobacter</taxon>
        <taxon>Citrobacter freundii complex</taxon>
    </lineage>
</organism>
<dbReference type="GO" id="GO:0005737">
    <property type="term" value="C:cytoplasm"/>
    <property type="evidence" value="ECO:0007669"/>
    <property type="project" value="UniProtKB-SubCell"/>
</dbReference>
<dbReference type="InterPro" id="IPR005654">
    <property type="entry name" value="ATPase_AFG1-like"/>
</dbReference>
<dbReference type="AlphaFoldDB" id="A0A0P8I3Y4"/>
<evidence type="ECO:0000256" key="4">
    <source>
        <dbReference type="ARBA" id="ARBA00022801"/>
    </source>
</evidence>
<evidence type="ECO:0000256" key="2">
    <source>
        <dbReference type="ARBA" id="ARBA00022618"/>
    </source>
</evidence>
<reference evidence="8" key="3">
    <citation type="journal article" date="2018" name="Genome Biol.">
        <title>SKESA: strategic k-mer extension for scrupulous assemblies.</title>
        <authorList>
            <person name="Souvorov A."/>
            <person name="Agarwala R."/>
            <person name="Lipman D.J."/>
        </authorList>
    </citation>
    <scope>NUCLEOTIDE SEQUENCE</scope>
    <source>
        <strain evidence="8">O50</strain>
    </source>
</reference>
<dbReference type="GO" id="GO:0032153">
    <property type="term" value="C:cell division site"/>
    <property type="evidence" value="ECO:0007669"/>
    <property type="project" value="TreeGrafter"/>
</dbReference>
<evidence type="ECO:0000256" key="7">
    <source>
        <dbReference type="HAMAP-Rule" id="MF_01919"/>
    </source>
</evidence>
<evidence type="ECO:0000313" key="8">
    <source>
        <dbReference type="EMBL" id="HAT3898265.1"/>
    </source>
</evidence>
<feature type="binding site" evidence="7">
    <location>
        <begin position="78"/>
        <end position="85"/>
    </location>
    <ligand>
        <name>ATP</name>
        <dbReference type="ChEBI" id="CHEBI:30616"/>
    </ligand>
</feature>
<comment type="subcellular location">
    <subcellularLocation>
        <location evidence="7">Cytoplasm</location>
    </subcellularLocation>
</comment>
<dbReference type="SUPFAM" id="SSF52540">
    <property type="entry name" value="P-loop containing nucleoside triphosphate hydrolases"/>
    <property type="match status" value="1"/>
</dbReference>
<accession>A0A0P8I3Y4</accession>
<dbReference type="PANTHER" id="PTHR12169">
    <property type="entry name" value="ATPASE N2B"/>
    <property type="match status" value="1"/>
</dbReference>
<dbReference type="Proteomes" id="UP000050520">
    <property type="component" value="Unassembled WGS sequence"/>
</dbReference>
<dbReference type="GO" id="GO:0016887">
    <property type="term" value="F:ATP hydrolysis activity"/>
    <property type="evidence" value="ECO:0007669"/>
    <property type="project" value="UniProtKB-UniRule"/>
</dbReference>
<keyword evidence="6 7" id="KW-0131">Cell cycle</keyword>
<dbReference type="RefSeq" id="WP_057063936.1">
    <property type="nucleotide sequence ID" value="NZ_CABDWZ010000001.1"/>
</dbReference>
<comment type="similarity">
    <text evidence="7">Belongs to the AFG1 ATPase family. ZapE subfamily.</text>
</comment>
<dbReference type="HAMAP" id="MF_01919">
    <property type="entry name" value="ZapE"/>
    <property type="match status" value="1"/>
</dbReference>
<evidence type="ECO:0000313" key="10">
    <source>
        <dbReference type="Proteomes" id="UP000050520"/>
    </source>
</evidence>
<reference evidence="8" key="4">
    <citation type="submission" date="2020-09" db="EMBL/GenBank/DDBJ databases">
        <authorList>
            <consortium name="NCBI Pathogen Detection Project"/>
        </authorList>
    </citation>
    <scope>NUCLEOTIDE SEQUENCE</scope>
    <source>
        <strain evidence="8">O50</strain>
    </source>
</reference>
<reference evidence="10" key="1">
    <citation type="submission" date="2015-09" db="EMBL/GenBank/DDBJ databases">
        <title>Prevalence of NDMs in South Africa.</title>
        <authorList>
            <person name="Osei Sekyere J."/>
            <person name="Govinden U."/>
            <person name="Essack S."/>
            <person name="Haldorsen B."/>
            <person name="Samuelsen O."/>
            <person name="Aasnaes B."/>
            <person name="Sundsfjord A."/>
        </authorList>
    </citation>
    <scope>NUCLEOTIDE SEQUENCE [LARGE SCALE GENOMIC DNA]</scope>
    <source>
        <strain evidence="10">ST62:944112508</strain>
    </source>
</reference>
<keyword evidence="4 7" id="KW-0378">Hydrolase</keyword>
<dbReference type="InterPro" id="IPR030870">
    <property type="entry name" value="ZapE"/>
</dbReference>
<sequence>MQSLSPTSRYLQALNDGSHQPDNVQQEAVNRLETIFQALTTPARPAPQESGLMARFGKLLGKRESPINTPVRGLYMWGGVGRGKTWLMDLFYHSLPGERKQRLHFHRFMLRVHEELTALQGQSDPLEIIADRFKAETDVLCFDEFFVSDITDAMLLGGLMKALFARGITLVATSNIPPDELYRNGLQRARFLPAIDAIKQHCDIMNVDAGVDYRLRTLTQAHLWLSPLNEETRQQMDKLWLALAGTKGEHAPTLVINHRPMQTLAVENQTLAVSFTTLCVDARSQHDYIALSRLFHTVLLSDVPVMTPLMESEARRFIALVDEFYERHVKLVVSAASPLYEIYQGERLKFEFQRCLSRLQEMQSEEYLKREHLAG</sequence>
<evidence type="ECO:0000256" key="5">
    <source>
        <dbReference type="ARBA" id="ARBA00022840"/>
    </source>
</evidence>
<dbReference type="GO" id="GO:0051301">
    <property type="term" value="P:cell division"/>
    <property type="evidence" value="ECO:0007669"/>
    <property type="project" value="UniProtKB-UniRule"/>
</dbReference>
<name>A0A0P8I3Y4_CITFR</name>
<keyword evidence="2 7" id="KW-0132">Cell division</keyword>
<dbReference type="GO" id="GO:0005524">
    <property type="term" value="F:ATP binding"/>
    <property type="evidence" value="ECO:0007669"/>
    <property type="project" value="UniProtKB-UniRule"/>
</dbReference>
<evidence type="ECO:0000313" key="9">
    <source>
        <dbReference type="EMBL" id="KPR54886.1"/>
    </source>
</evidence>
<comment type="caution">
    <text evidence="8">The sequence shown here is derived from an EMBL/GenBank/DDBJ whole genome shotgun (WGS) entry which is preliminary data.</text>
</comment>
<dbReference type="EMBL" id="LJEB01000058">
    <property type="protein sequence ID" value="KPR54886.1"/>
    <property type="molecule type" value="Genomic_DNA"/>
</dbReference>
<evidence type="ECO:0000256" key="6">
    <source>
        <dbReference type="ARBA" id="ARBA00023306"/>
    </source>
</evidence>
<dbReference type="Gene3D" id="3.40.50.300">
    <property type="entry name" value="P-loop containing nucleotide triphosphate hydrolases"/>
    <property type="match status" value="1"/>
</dbReference>
<evidence type="ECO:0000256" key="1">
    <source>
        <dbReference type="ARBA" id="ARBA00022490"/>
    </source>
</evidence>
<keyword evidence="5 7" id="KW-0067">ATP-binding</keyword>
<dbReference type="InterPro" id="IPR027417">
    <property type="entry name" value="P-loop_NTPase"/>
</dbReference>
<dbReference type="EMBL" id="DACSXJ010000014">
    <property type="protein sequence ID" value="HAT3898265.1"/>
    <property type="molecule type" value="Genomic_DNA"/>
</dbReference>
<dbReference type="Proteomes" id="UP000855471">
    <property type="component" value="Unassembled WGS sequence"/>
</dbReference>
<keyword evidence="1 7" id="KW-0963">Cytoplasm</keyword>
<evidence type="ECO:0000256" key="3">
    <source>
        <dbReference type="ARBA" id="ARBA00022741"/>
    </source>
</evidence>
<dbReference type="PANTHER" id="PTHR12169:SF6">
    <property type="entry name" value="AFG1-LIKE ATPASE"/>
    <property type="match status" value="1"/>
</dbReference>
<comment type="function">
    <text evidence="7">Reduces the stability of FtsZ polymers in the presence of ATP.</text>
</comment>
<keyword evidence="3 7" id="KW-0547">Nucleotide-binding</keyword>
<proteinExistence type="inferred from homology"/>
<protein>
    <recommendedName>
        <fullName evidence="7">Cell division protein ZapE</fullName>
    </recommendedName>
    <alternativeName>
        <fullName evidence="7">Z ring-associated protein ZapE</fullName>
    </alternativeName>
</protein>
<dbReference type="Pfam" id="PF03969">
    <property type="entry name" value="AFG1_ATPase"/>
    <property type="match status" value="1"/>
</dbReference>
<dbReference type="FunFam" id="3.40.50.300:FF:001274">
    <property type="entry name" value="Cell division protein ZapE"/>
    <property type="match status" value="1"/>
</dbReference>